<dbReference type="GO" id="GO:0016020">
    <property type="term" value="C:membrane"/>
    <property type="evidence" value="ECO:0007669"/>
    <property type="project" value="TreeGrafter"/>
</dbReference>
<feature type="transmembrane region" description="Helical" evidence="1">
    <location>
        <begin position="115"/>
        <end position="134"/>
    </location>
</feature>
<evidence type="ECO:0000313" key="2">
    <source>
        <dbReference type="EMBL" id="KAA8499320.1"/>
    </source>
</evidence>
<dbReference type="PROSITE" id="PS50244">
    <property type="entry name" value="S5A_REDUCTASE"/>
    <property type="match status" value="1"/>
</dbReference>
<dbReference type="PANTHER" id="PTHR32251">
    <property type="entry name" value="3-OXO-5-ALPHA-STEROID 4-DEHYDROGENASE"/>
    <property type="match status" value="1"/>
</dbReference>
<accession>A0A5J4Z896</accession>
<keyword evidence="1" id="KW-0812">Transmembrane</keyword>
<feature type="transmembrane region" description="Helical" evidence="1">
    <location>
        <begin position="201"/>
        <end position="223"/>
    </location>
</feature>
<organism evidence="2 3">
    <name type="scientific">Porphyridium purpureum</name>
    <name type="common">Red alga</name>
    <name type="synonym">Porphyridium cruentum</name>
    <dbReference type="NCBI Taxonomy" id="35688"/>
    <lineage>
        <taxon>Eukaryota</taxon>
        <taxon>Rhodophyta</taxon>
        <taxon>Bangiophyceae</taxon>
        <taxon>Porphyridiales</taxon>
        <taxon>Porphyridiaceae</taxon>
        <taxon>Porphyridium</taxon>
    </lineage>
</organism>
<sequence>MEPLPDIMQRLAARLGVHAAQFKSPEDYPSAFGVSYLNQAVNLHKALCLPVMGLLLIHSVWNADVRQGTGSAARGIEDIAARHAVYAAMHATYGLLWVVKAYCFPDHGFFIKLSAPLWLFCFAMGNIHWITAWLALSSPAQKYDEWLILVALIIYVVGVFLLFTSDCQKYFFMQLRNPANKQLMQDGLFARCRNPNYLGEILIYSAFATLARHVLPWAILAAYTSGLFLPNMLEKDRSLARYPDFSAYKARSGMLIPRVFQPGESKRSK</sequence>
<comment type="caution">
    <text evidence="2">The sequence shown here is derived from an EMBL/GenBank/DDBJ whole genome shotgun (WGS) entry which is preliminary data.</text>
</comment>
<dbReference type="Pfam" id="PF06966">
    <property type="entry name" value="DUF1295"/>
    <property type="match status" value="1"/>
</dbReference>
<protein>
    <submittedName>
        <fullName evidence="2">Uncharacterized protein</fullName>
    </submittedName>
</protein>
<name>A0A5J4Z896_PORPP</name>
<dbReference type="Gene3D" id="1.20.120.1630">
    <property type="match status" value="1"/>
</dbReference>
<dbReference type="AlphaFoldDB" id="A0A5J4Z896"/>
<keyword evidence="1" id="KW-1133">Transmembrane helix</keyword>
<evidence type="ECO:0000313" key="3">
    <source>
        <dbReference type="Proteomes" id="UP000324585"/>
    </source>
</evidence>
<keyword evidence="3" id="KW-1185">Reference proteome</keyword>
<feature type="transmembrane region" description="Helical" evidence="1">
    <location>
        <begin position="146"/>
        <end position="164"/>
    </location>
</feature>
<keyword evidence="1" id="KW-0472">Membrane</keyword>
<gene>
    <name evidence="2" type="ORF">FVE85_6905</name>
</gene>
<dbReference type="PANTHER" id="PTHR32251:SF33">
    <property type="entry name" value="STEROID 5-ALPHA REDUCTASE C-TERMINAL DOMAIN-CONTAINING PROTEIN"/>
    <property type="match status" value="1"/>
</dbReference>
<dbReference type="Proteomes" id="UP000324585">
    <property type="component" value="Unassembled WGS sequence"/>
</dbReference>
<dbReference type="OrthoDB" id="67965at2759"/>
<evidence type="ECO:0000256" key="1">
    <source>
        <dbReference type="SAM" id="Phobius"/>
    </source>
</evidence>
<dbReference type="InterPro" id="IPR010721">
    <property type="entry name" value="UstE-like"/>
</dbReference>
<dbReference type="EMBL" id="VRMN01000001">
    <property type="protein sequence ID" value="KAA8499320.1"/>
    <property type="molecule type" value="Genomic_DNA"/>
</dbReference>
<dbReference type="OMA" id="IQIRWIV"/>
<proteinExistence type="predicted"/>
<reference evidence="3" key="1">
    <citation type="journal article" date="2019" name="Nat. Commun.">
        <title>Expansion of phycobilisome linker gene families in mesophilic red algae.</title>
        <authorList>
            <person name="Lee J."/>
            <person name="Kim D."/>
            <person name="Bhattacharya D."/>
            <person name="Yoon H.S."/>
        </authorList>
    </citation>
    <scope>NUCLEOTIDE SEQUENCE [LARGE SCALE GENOMIC DNA]</scope>
    <source>
        <strain evidence="3">CCMP 1328</strain>
    </source>
</reference>